<keyword evidence="4" id="KW-1185">Reference proteome</keyword>
<sequence length="723" mass="80850">MMEQLIASAMDVGQAGLSLDEEGAGSFPIHELPADVVRIILKMIAFRDRLALEMVSKGHRDVLRDLEPWHAVNLRVMSATDVSESQFVKVLAQIQPGFDKALPQIESMAAVFDSFAQAHRERRQRPWSPIYKDVYLEARIASIVRAAGFPYQQKFLEKHLERSLSSSKRVLEACTILAAENVDWLKEMGRKVSEVVFPPFIETAAAQIESSMRERVCVWLNVSGAKMLSPSFLAASVIVLSAAGYRVDLRMNRVDDPPFPMHHTDILRALTGGDCTFRVNLAISDTWSAFRYGLDDLTVPSEGPVVAEQRRAFQSPLARVLANASSLTYSEYSLMSHDPHEKHSKALYNNFLSKVLTIAHLKNAAGNVLGCWEQTYHLKDESKVVTEMLVTKRGSEIAEFLRRRPELCLRLLDCDRFSSDPLSTVCEAIGGSGVFHVSFQAPKVDFWGHDWREDIFGSVALQTSAALQVLEVDFRLSPQNFDSIAHFLSQNQHGAQVCIHLRASFYRGRQQEAKAVLAKLAEMRLSEWGSRLTIVQHRAGLLGAVESEGGSSETGLSLAPIQQLLASARRGELLAKGLEWINFLARLLLAIGFSLYTLLEPSAFRRLLGMGDVTGKAGQKIPSGRIPSGILLYSCLTFVPWWVAWFLFKIFILYVLLCFAIKRLPKWSRREMKSLKAVTVTEDPFFAAVEDARSVFNSTGRTPSPNYIWLGGIYHDLETGKEE</sequence>
<keyword evidence="1" id="KW-0472">Membrane</keyword>
<protein>
    <recommendedName>
        <fullName evidence="2">F-box domain-containing protein</fullName>
    </recommendedName>
</protein>
<evidence type="ECO:0000259" key="2">
    <source>
        <dbReference type="PROSITE" id="PS50181"/>
    </source>
</evidence>
<accession>A0A1Y1I7W5</accession>
<dbReference type="InterPro" id="IPR001810">
    <property type="entry name" value="F-box_dom"/>
</dbReference>
<organism evidence="3 4">
    <name type="scientific">Klebsormidium nitens</name>
    <name type="common">Green alga</name>
    <name type="synonym">Ulothrix nitens</name>
    <dbReference type="NCBI Taxonomy" id="105231"/>
    <lineage>
        <taxon>Eukaryota</taxon>
        <taxon>Viridiplantae</taxon>
        <taxon>Streptophyta</taxon>
        <taxon>Klebsormidiophyceae</taxon>
        <taxon>Klebsormidiales</taxon>
        <taxon>Klebsormidiaceae</taxon>
        <taxon>Klebsormidium</taxon>
    </lineage>
</organism>
<dbReference type="Proteomes" id="UP000054558">
    <property type="component" value="Unassembled WGS sequence"/>
</dbReference>
<keyword evidence="1" id="KW-0812">Transmembrane</keyword>
<keyword evidence="1" id="KW-1133">Transmembrane helix</keyword>
<gene>
    <name evidence="3" type="ORF">KFL_003000160</name>
</gene>
<name>A0A1Y1I7W5_KLENI</name>
<dbReference type="PROSITE" id="PS50181">
    <property type="entry name" value="FBOX"/>
    <property type="match status" value="1"/>
</dbReference>
<reference evidence="3 4" key="1">
    <citation type="journal article" date="2014" name="Nat. Commun.">
        <title>Klebsormidium flaccidum genome reveals primary factors for plant terrestrial adaptation.</title>
        <authorList>
            <person name="Hori K."/>
            <person name="Maruyama F."/>
            <person name="Fujisawa T."/>
            <person name="Togashi T."/>
            <person name="Yamamoto N."/>
            <person name="Seo M."/>
            <person name="Sato S."/>
            <person name="Yamada T."/>
            <person name="Mori H."/>
            <person name="Tajima N."/>
            <person name="Moriyama T."/>
            <person name="Ikeuchi M."/>
            <person name="Watanabe M."/>
            <person name="Wada H."/>
            <person name="Kobayashi K."/>
            <person name="Saito M."/>
            <person name="Masuda T."/>
            <person name="Sasaki-Sekimoto Y."/>
            <person name="Mashiguchi K."/>
            <person name="Awai K."/>
            <person name="Shimojima M."/>
            <person name="Masuda S."/>
            <person name="Iwai M."/>
            <person name="Nobusawa T."/>
            <person name="Narise T."/>
            <person name="Kondo S."/>
            <person name="Saito H."/>
            <person name="Sato R."/>
            <person name="Murakawa M."/>
            <person name="Ihara Y."/>
            <person name="Oshima-Yamada Y."/>
            <person name="Ohtaka K."/>
            <person name="Satoh M."/>
            <person name="Sonobe K."/>
            <person name="Ishii M."/>
            <person name="Ohtani R."/>
            <person name="Kanamori-Sato M."/>
            <person name="Honoki R."/>
            <person name="Miyazaki D."/>
            <person name="Mochizuki H."/>
            <person name="Umetsu J."/>
            <person name="Higashi K."/>
            <person name="Shibata D."/>
            <person name="Kamiya Y."/>
            <person name="Sato N."/>
            <person name="Nakamura Y."/>
            <person name="Tabata S."/>
            <person name="Ida S."/>
            <person name="Kurokawa K."/>
            <person name="Ohta H."/>
        </authorList>
    </citation>
    <scope>NUCLEOTIDE SEQUENCE [LARGE SCALE GENOMIC DNA]</scope>
    <source>
        <strain evidence="3 4">NIES-2285</strain>
    </source>
</reference>
<proteinExistence type="predicted"/>
<evidence type="ECO:0000256" key="1">
    <source>
        <dbReference type="SAM" id="Phobius"/>
    </source>
</evidence>
<dbReference type="AlphaFoldDB" id="A0A1Y1I7W5"/>
<dbReference type="EMBL" id="DF237249">
    <property type="protein sequence ID" value="GAQ86623.1"/>
    <property type="molecule type" value="Genomic_DNA"/>
</dbReference>
<evidence type="ECO:0000313" key="4">
    <source>
        <dbReference type="Proteomes" id="UP000054558"/>
    </source>
</evidence>
<feature type="transmembrane region" description="Helical" evidence="1">
    <location>
        <begin position="641"/>
        <end position="661"/>
    </location>
</feature>
<evidence type="ECO:0000313" key="3">
    <source>
        <dbReference type="EMBL" id="GAQ86623.1"/>
    </source>
</evidence>
<feature type="domain" description="F-box" evidence="2">
    <location>
        <begin position="26"/>
        <end position="72"/>
    </location>
</feature>